<reference evidence="2" key="1">
    <citation type="journal article" date="2014" name="Front. Microbiol.">
        <title>High frequency of phylogenetically diverse reductive dehalogenase-homologous genes in deep subseafloor sedimentary metagenomes.</title>
        <authorList>
            <person name="Kawai M."/>
            <person name="Futagami T."/>
            <person name="Toyoda A."/>
            <person name="Takaki Y."/>
            <person name="Nishi S."/>
            <person name="Hori S."/>
            <person name="Arai W."/>
            <person name="Tsubouchi T."/>
            <person name="Morono Y."/>
            <person name="Uchiyama I."/>
            <person name="Ito T."/>
            <person name="Fujiyama A."/>
            <person name="Inagaki F."/>
            <person name="Takami H."/>
        </authorList>
    </citation>
    <scope>NUCLEOTIDE SEQUENCE</scope>
    <source>
        <strain evidence="2">Expedition CK06-06</strain>
    </source>
</reference>
<evidence type="ECO:0000313" key="2">
    <source>
        <dbReference type="EMBL" id="GAG98501.1"/>
    </source>
</evidence>
<feature type="domain" description="Coenzyme F420 hydrogenase/dehydrogenase beta subunit C-terminal" evidence="1">
    <location>
        <begin position="85"/>
        <end position="236"/>
    </location>
</feature>
<dbReference type="InterPro" id="IPR007525">
    <property type="entry name" value="FrhB_FdhB_C"/>
</dbReference>
<evidence type="ECO:0000259" key="1">
    <source>
        <dbReference type="Pfam" id="PF04432"/>
    </source>
</evidence>
<feature type="non-terminal residue" evidence="2">
    <location>
        <position position="258"/>
    </location>
</feature>
<proteinExistence type="predicted"/>
<dbReference type="EMBL" id="BART01022607">
    <property type="protein sequence ID" value="GAG98501.1"/>
    <property type="molecule type" value="Genomic_DNA"/>
</dbReference>
<gene>
    <name evidence="2" type="ORF">S01H4_41349</name>
</gene>
<sequence>MSNFIAWSKDSDNLQKSSSGGIFLELAKKTIENGGAVVGVIMDKRKSYYIFTHYLFAVKLMRGSKYLKALLDNSVIWKMKHFKGEILFVGLPCQLKRVKRLFKERDNILYVELRCYGVIKKDIFNKHINKICIEKNNYDIDKIKFRDKSFGWENSTVLHIDFDNFETYHRRDKLIEDFISKKNIESRCKICTSMGYGDIILGDYWKCPESFKNKSGTSKVVTNTDKGSKFFESLTNIESCKFNNHSHVNKVAIMKGSD</sequence>
<dbReference type="AlphaFoldDB" id="X1DQ24"/>
<protein>
    <recommendedName>
        <fullName evidence="1">Coenzyme F420 hydrogenase/dehydrogenase beta subunit C-terminal domain-containing protein</fullName>
    </recommendedName>
</protein>
<accession>X1DQ24</accession>
<dbReference type="Pfam" id="PF04432">
    <property type="entry name" value="FrhB_FdhB_C"/>
    <property type="match status" value="1"/>
</dbReference>
<comment type="caution">
    <text evidence="2">The sequence shown here is derived from an EMBL/GenBank/DDBJ whole genome shotgun (WGS) entry which is preliminary data.</text>
</comment>
<name>X1DQ24_9ZZZZ</name>
<organism evidence="2">
    <name type="scientific">marine sediment metagenome</name>
    <dbReference type="NCBI Taxonomy" id="412755"/>
    <lineage>
        <taxon>unclassified sequences</taxon>
        <taxon>metagenomes</taxon>
        <taxon>ecological metagenomes</taxon>
    </lineage>
</organism>